<dbReference type="SUPFAM" id="SSF103506">
    <property type="entry name" value="Mitochondrial carrier"/>
    <property type="match status" value="1"/>
</dbReference>
<keyword evidence="15" id="KW-1185">Reference proteome</keyword>
<evidence type="ECO:0000256" key="9">
    <source>
        <dbReference type="ARBA" id="ARBA00023136"/>
    </source>
</evidence>
<evidence type="ECO:0000256" key="2">
    <source>
        <dbReference type="ARBA" id="ARBA00006375"/>
    </source>
</evidence>
<evidence type="ECO:0000256" key="7">
    <source>
        <dbReference type="ARBA" id="ARBA00022989"/>
    </source>
</evidence>
<protein>
    <submittedName>
        <fullName evidence="13">Mitochondrial carrier</fullName>
    </submittedName>
</protein>
<feature type="transmembrane region" description="Helical" evidence="12">
    <location>
        <begin position="134"/>
        <end position="155"/>
    </location>
</feature>
<dbReference type="Pfam" id="PF00153">
    <property type="entry name" value="Mito_carr"/>
    <property type="match status" value="3"/>
</dbReference>
<evidence type="ECO:0000256" key="10">
    <source>
        <dbReference type="PROSITE-ProRule" id="PRU00282"/>
    </source>
</evidence>
<keyword evidence="7 12" id="KW-1133">Transmembrane helix</keyword>
<dbReference type="OrthoDB" id="6703404at2759"/>
<evidence type="ECO:0000313" key="14">
    <source>
        <dbReference type="EMBL" id="ORY32445.1"/>
    </source>
</evidence>
<dbReference type="AlphaFoldDB" id="A0A1Y2AZY6"/>
<comment type="subcellular location">
    <subcellularLocation>
        <location evidence="1">Mitochondrion inner membrane</location>
        <topology evidence="1">Multi-pass membrane protein</topology>
    </subcellularLocation>
</comment>
<feature type="transmembrane region" description="Helical" evidence="12">
    <location>
        <begin position="236"/>
        <end position="257"/>
    </location>
</feature>
<dbReference type="Proteomes" id="UP000193642">
    <property type="component" value="Unassembled WGS sequence"/>
</dbReference>
<evidence type="ECO:0000256" key="8">
    <source>
        <dbReference type="ARBA" id="ARBA00023128"/>
    </source>
</evidence>
<dbReference type="InterPro" id="IPR018108">
    <property type="entry name" value="MCP_transmembrane"/>
</dbReference>
<feature type="repeat" description="Solcar" evidence="10">
    <location>
        <begin position="234"/>
        <end position="325"/>
    </location>
</feature>
<keyword evidence="4 10" id="KW-0812">Transmembrane</keyword>
<keyword evidence="5" id="KW-0677">Repeat</keyword>
<evidence type="ECO:0000256" key="12">
    <source>
        <dbReference type="SAM" id="Phobius"/>
    </source>
</evidence>
<evidence type="ECO:0000256" key="3">
    <source>
        <dbReference type="ARBA" id="ARBA00022448"/>
    </source>
</evidence>
<gene>
    <name evidence="14" type="ORF">BCR33DRAFT_755083</name>
    <name evidence="13" type="ORF">BCR33DRAFT_793680</name>
</gene>
<dbReference type="Gene3D" id="1.50.40.10">
    <property type="entry name" value="Mitochondrial carrier domain"/>
    <property type="match status" value="1"/>
</dbReference>
<keyword evidence="8" id="KW-0496">Mitochondrion</keyword>
<evidence type="ECO:0000256" key="6">
    <source>
        <dbReference type="ARBA" id="ARBA00022792"/>
    </source>
</evidence>
<comment type="similarity">
    <text evidence="2 11">Belongs to the mitochondrial carrier (TC 2.A.29) family.</text>
</comment>
<name>A0A1Y2AZY6_9FUNG</name>
<keyword evidence="6" id="KW-0999">Mitochondrion inner membrane</keyword>
<feature type="repeat" description="Solcar" evidence="10">
    <location>
        <begin position="15"/>
        <end position="110"/>
    </location>
</feature>
<feature type="repeat" description="Solcar" evidence="10">
    <location>
        <begin position="129"/>
        <end position="223"/>
    </location>
</feature>
<keyword evidence="9 10" id="KW-0472">Membrane</keyword>
<dbReference type="PROSITE" id="PS50920">
    <property type="entry name" value="SOLCAR"/>
    <property type="match status" value="3"/>
</dbReference>
<proteinExistence type="inferred from homology"/>
<evidence type="ECO:0000256" key="1">
    <source>
        <dbReference type="ARBA" id="ARBA00004448"/>
    </source>
</evidence>
<dbReference type="InterPro" id="IPR051508">
    <property type="entry name" value="Mito_Carrier_Antiporter"/>
</dbReference>
<dbReference type="EMBL" id="MCGO01000071">
    <property type="protein sequence ID" value="ORY32445.1"/>
    <property type="molecule type" value="Genomic_DNA"/>
</dbReference>
<accession>A0A1Y2AZY6</accession>
<dbReference type="PANTHER" id="PTHR45928">
    <property type="entry name" value="RE38146P"/>
    <property type="match status" value="1"/>
</dbReference>
<evidence type="ECO:0000313" key="13">
    <source>
        <dbReference type="EMBL" id="ORY27860.1"/>
    </source>
</evidence>
<dbReference type="EMBL" id="MCGO01000099">
    <property type="protein sequence ID" value="ORY27860.1"/>
    <property type="molecule type" value="Genomic_DNA"/>
</dbReference>
<reference evidence="13 15" key="1">
    <citation type="submission" date="2016-07" db="EMBL/GenBank/DDBJ databases">
        <title>Pervasive Adenine N6-methylation of Active Genes in Fungi.</title>
        <authorList>
            <consortium name="DOE Joint Genome Institute"/>
            <person name="Mondo S.J."/>
            <person name="Dannebaum R.O."/>
            <person name="Kuo R.C."/>
            <person name="Labutti K."/>
            <person name="Haridas S."/>
            <person name="Kuo A."/>
            <person name="Salamov A."/>
            <person name="Ahrendt S.R."/>
            <person name="Lipzen A."/>
            <person name="Sullivan W."/>
            <person name="Andreopoulos W.B."/>
            <person name="Clum A."/>
            <person name="Lindquist E."/>
            <person name="Daum C."/>
            <person name="Ramamoorthy G.K."/>
            <person name="Gryganskyi A."/>
            <person name="Culley D."/>
            <person name="Magnuson J.K."/>
            <person name="James T.Y."/>
            <person name="O'Malley M.A."/>
            <person name="Stajich J.E."/>
            <person name="Spatafora J.W."/>
            <person name="Visel A."/>
            <person name="Grigoriev I.V."/>
        </authorList>
    </citation>
    <scope>NUCLEOTIDE SEQUENCE [LARGE SCALE GENOMIC DNA]</scope>
    <source>
        <strain evidence="13 15">JEL800</strain>
    </source>
</reference>
<dbReference type="GO" id="GO:0005743">
    <property type="term" value="C:mitochondrial inner membrane"/>
    <property type="evidence" value="ECO:0007669"/>
    <property type="project" value="UniProtKB-SubCell"/>
</dbReference>
<organism evidence="13 15">
    <name type="scientific">Rhizoclosmatium globosum</name>
    <dbReference type="NCBI Taxonomy" id="329046"/>
    <lineage>
        <taxon>Eukaryota</taxon>
        <taxon>Fungi</taxon>
        <taxon>Fungi incertae sedis</taxon>
        <taxon>Chytridiomycota</taxon>
        <taxon>Chytridiomycota incertae sedis</taxon>
        <taxon>Chytridiomycetes</taxon>
        <taxon>Chytridiales</taxon>
        <taxon>Chytriomycetaceae</taxon>
        <taxon>Rhizoclosmatium</taxon>
    </lineage>
</organism>
<evidence type="ECO:0000256" key="11">
    <source>
        <dbReference type="RuleBase" id="RU000488"/>
    </source>
</evidence>
<evidence type="ECO:0000313" key="15">
    <source>
        <dbReference type="Proteomes" id="UP000193642"/>
    </source>
</evidence>
<dbReference type="InterPro" id="IPR023395">
    <property type="entry name" value="MCP_dom_sf"/>
</dbReference>
<evidence type="ECO:0000256" key="5">
    <source>
        <dbReference type="ARBA" id="ARBA00022737"/>
    </source>
</evidence>
<sequence>MTSTSNPNTVQSQFLTHLRGFTVGAIAACCAVTLTNPMEVVKTRLQLQGELEARSATPHAKQYNGAFSAFVKITRNEGLRGIQKGLAPAYLYQILMNGTRLGFYDPVRDLVMSTVDAVAGKGVGTTGVGKGISMVVSGAGCGILGAAIASPLFLVKTRMQSYSPQLAVGSQHSYVLGGLRKSLMHIYKTEGIAGLWRGADASMLRTGVGSAVQLSTYDASKQILAKSGWFPKEGGIGLHFAASAFTSLFVCIAMNPFDVVSTRMYNQHRGADGKGALYSSVGDCITKTLRTEGVSALYKGFTAHYFRIGPHTILTFVFLEQVKKAASILLD</sequence>
<dbReference type="PANTHER" id="PTHR45928:SF1">
    <property type="entry name" value="RE38146P"/>
    <property type="match status" value="1"/>
</dbReference>
<comment type="caution">
    <text evidence="13">The sequence shown here is derived from an EMBL/GenBank/DDBJ whole genome shotgun (WGS) entry which is preliminary data.</text>
</comment>
<keyword evidence="3 11" id="KW-0813">Transport</keyword>
<evidence type="ECO:0000256" key="4">
    <source>
        <dbReference type="ARBA" id="ARBA00022692"/>
    </source>
</evidence>